<organism evidence="1 2">
    <name type="scientific">Prosthecochloris vibrioformis</name>
    <name type="common">Chlorobium vibrioforme</name>
    <dbReference type="NCBI Taxonomy" id="1098"/>
    <lineage>
        <taxon>Bacteria</taxon>
        <taxon>Pseudomonadati</taxon>
        <taxon>Chlorobiota</taxon>
        <taxon>Chlorobiia</taxon>
        <taxon>Chlorobiales</taxon>
        <taxon>Chlorobiaceae</taxon>
        <taxon>Prosthecochloris</taxon>
    </lineage>
</organism>
<accession>A0A5C4S2I8</accession>
<dbReference type="RefSeq" id="WP_068866760.1">
    <property type="nucleotide sequence ID" value="NZ_VDCI01000002.1"/>
</dbReference>
<protein>
    <submittedName>
        <fullName evidence="1">Uncharacterized protein</fullName>
    </submittedName>
</protein>
<dbReference type="AlphaFoldDB" id="A0A5C4S2I8"/>
<gene>
    <name evidence="1" type="ORF">FGF68_03745</name>
</gene>
<dbReference type="EMBL" id="VDCI01000002">
    <property type="protein sequence ID" value="TNJ37342.1"/>
    <property type="molecule type" value="Genomic_DNA"/>
</dbReference>
<proteinExistence type="predicted"/>
<reference evidence="1 2" key="1">
    <citation type="submission" date="2019-05" db="EMBL/GenBank/DDBJ databases">
        <title>Draft Whole-Genome sequence of the green sulfur bacterium Prosthecochloris vibrioformis DSM 260.</title>
        <authorList>
            <person name="Meyer T.E."/>
            <person name="Kyndt J.A."/>
        </authorList>
    </citation>
    <scope>NUCLEOTIDE SEQUENCE [LARGE SCALE GENOMIC DNA]</scope>
    <source>
        <strain evidence="1 2">DSM 260</strain>
    </source>
</reference>
<evidence type="ECO:0000313" key="2">
    <source>
        <dbReference type="Proteomes" id="UP000309544"/>
    </source>
</evidence>
<evidence type="ECO:0000313" key="1">
    <source>
        <dbReference type="EMBL" id="TNJ37342.1"/>
    </source>
</evidence>
<name>A0A5C4S2I8_PROVB</name>
<comment type="caution">
    <text evidence="1">The sequence shown here is derived from an EMBL/GenBank/DDBJ whole genome shotgun (WGS) entry which is preliminary data.</text>
</comment>
<keyword evidence="2" id="KW-1185">Reference proteome</keyword>
<dbReference type="Proteomes" id="UP000309544">
    <property type="component" value="Unassembled WGS sequence"/>
</dbReference>
<sequence length="95" mass="10878">MKKEAKLKLLEKEITALGYRVRYEKGNFLGGECRVKENHIVIVNRFLPIEGKIYTIARVAASVCDPKMLSRDLRTIIEESGLSPERLHQERLPGI</sequence>